<comment type="caution">
    <text evidence="9">The sequence shown here is derived from an EMBL/GenBank/DDBJ whole genome shotgun (WGS) entry which is preliminary data.</text>
</comment>
<dbReference type="OrthoDB" id="9970435at2759"/>
<keyword evidence="4 6" id="KW-1133">Transmembrane helix</keyword>
<dbReference type="Pfam" id="PF03105">
    <property type="entry name" value="SPX"/>
    <property type="match status" value="2"/>
</dbReference>
<evidence type="ECO:0000313" key="9">
    <source>
        <dbReference type="EMBL" id="KAE9537582.1"/>
    </source>
</evidence>
<protein>
    <recommendedName>
        <fullName evidence="11">EXS domain-containing protein</fullName>
    </recommendedName>
</protein>
<dbReference type="PROSITE" id="PS51382">
    <property type="entry name" value="SPX"/>
    <property type="match status" value="1"/>
</dbReference>
<dbReference type="EMBL" id="VYZN01000018">
    <property type="protein sequence ID" value="KAE9537582.1"/>
    <property type="molecule type" value="Genomic_DNA"/>
</dbReference>
<feature type="transmembrane region" description="Helical" evidence="6">
    <location>
        <begin position="586"/>
        <end position="604"/>
    </location>
</feature>
<comment type="subcellular location">
    <subcellularLocation>
        <location evidence="1">Membrane</location>
        <topology evidence="1">Multi-pass membrane protein</topology>
    </subcellularLocation>
</comment>
<feature type="transmembrane region" description="Helical" evidence="6">
    <location>
        <begin position="386"/>
        <end position="405"/>
    </location>
</feature>
<dbReference type="GO" id="GO:0006817">
    <property type="term" value="P:phosphate ion transport"/>
    <property type="evidence" value="ECO:0007669"/>
    <property type="project" value="TreeGrafter"/>
</dbReference>
<feature type="transmembrane region" description="Helical" evidence="6">
    <location>
        <begin position="483"/>
        <end position="506"/>
    </location>
</feature>
<keyword evidence="10" id="KW-1185">Reference proteome</keyword>
<feature type="domain" description="SPX" evidence="8">
    <location>
        <begin position="1"/>
        <end position="287"/>
    </location>
</feature>
<evidence type="ECO:0000313" key="10">
    <source>
        <dbReference type="Proteomes" id="UP000475862"/>
    </source>
</evidence>
<comment type="similarity">
    <text evidence="2">Belongs to the SYG1 (TC 2.A.94) family.</text>
</comment>
<evidence type="ECO:0000256" key="4">
    <source>
        <dbReference type="ARBA" id="ARBA00022989"/>
    </source>
</evidence>
<evidence type="ECO:0000256" key="2">
    <source>
        <dbReference type="ARBA" id="ARBA00009665"/>
    </source>
</evidence>
<dbReference type="InterPro" id="IPR004342">
    <property type="entry name" value="EXS_C"/>
</dbReference>
<feature type="transmembrane region" description="Helical" evidence="6">
    <location>
        <begin position="452"/>
        <end position="471"/>
    </location>
</feature>
<dbReference type="PROSITE" id="PS51380">
    <property type="entry name" value="EXS"/>
    <property type="match status" value="1"/>
</dbReference>
<keyword evidence="5 6" id="KW-0472">Membrane</keyword>
<dbReference type="CDD" id="cd14477">
    <property type="entry name" value="SPX_XPR1_like"/>
    <property type="match status" value="1"/>
</dbReference>
<gene>
    <name evidence="9" type="ORF">AGLY_006605</name>
</gene>
<sequence length="803" mass="92172">MFVVVINWFPIICPLSNKIALIKPSGKAMQQPDIVKHGVPEIGFSKLRSSARCVKRLSVINRPPAAVLTLSAPSQRFSSTVFVLSLILISNHLSTFPFTTTCIDWSLRDSQTAGNSIGFAVCNRSGKLKFRVSEPREMKEMLYAAIEQVPAPEQVDPDSLSRYYAKFDEKFFSFCDKELAKINTFYSEKLAEATRKFANLQSDLREAQDDKIKPKDASGNLKPVKRKILRKNTTTRKTQELKLAFSEFYLSLILLQNYQNLNYTGFRKIMKKHDKLLGSEGGSGGRWRSEVVENAHFYCNKDIDRLISETEATVTQGLEGGDRQRAMKRLRVPPLGEQQSPWITFKVGLFSGAFVVMLLAVVITGIAHSNENTDWRVMVRLYRGPLLLVIFLFLMGINVYCWRSSGVNHVLIFELDPRNHLTEQHIMELATVFGLVWAGSALIFLYSEKLHIPPYINPLILAVLMIAFLFNPTKTLRHDARFWVLRVAVRILFAPFFYVGFADFWLADQLTSLVPALLDFQYLVCFYLTNDKWMSNKTIDIDGSKCVERVWLLRPFVACLPAWFRFMQCLRRYRDSREAFPHLANAAKYATTFFVITFSFLNLQYAKNNPKEDSSVFFYLWISASIFSSLYSYIWDIKMDWGLFDRNAGENRFLREEIVYSSTAFYYIAIVEDFVLRFGWALSMSLTEMGYVHGDLMVSILSPLEVMRRFVWNFFRLENEHLNNCGRFRAVRDISVAPIDSSDQTHILRLMDEPLTPHDLNRNRRNKVTGGGGIGKKIPNLTFQPSRSVDEQASLILASLGTR</sequence>
<evidence type="ECO:0000256" key="1">
    <source>
        <dbReference type="ARBA" id="ARBA00004141"/>
    </source>
</evidence>
<name>A0A6G0TS33_APHGL</name>
<dbReference type="GO" id="GO:0000822">
    <property type="term" value="F:inositol hexakisphosphate binding"/>
    <property type="evidence" value="ECO:0007669"/>
    <property type="project" value="TreeGrafter"/>
</dbReference>
<feature type="transmembrane region" description="Helical" evidence="6">
    <location>
        <begin position="347"/>
        <end position="366"/>
    </location>
</feature>
<evidence type="ECO:0000256" key="3">
    <source>
        <dbReference type="ARBA" id="ARBA00022692"/>
    </source>
</evidence>
<organism evidence="9 10">
    <name type="scientific">Aphis glycines</name>
    <name type="common">Soybean aphid</name>
    <dbReference type="NCBI Taxonomy" id="307491"/>
    <lineage>
        <taxon>Eukaryota</taxon>
        <taxon>Metazoa</taxon>
        <taxon>Ecdysozoa</taxon>
        <taxon>Arthropoda</taxon>
        <taxon>Hexapoda</taxon>
        <taxon>Insecta</taxon>
        <taxon>Pterygota</taxon>
        <taxon>Neoptera</taxon>
        <taxon>Paraneoptera</taxon>
        <taxon>Hemiptera</taxon>
        <taxon>Sternorrhyncha</taxon>
        <taxon>Aphidomorpha</taxon>
        <taxon>Aphidoidea</taxon>
        <taxon>Aphididae</taxon>
        <taxon>Aphidini</taxon>
        <taxon>Aphis</taxon>
        <taxon>Aphis</taxon>
    </lineage>
</organism>
<dbReference type="Pfam" id="PF03124">
    <property type="entry name" value="EXS"/>
    <property type="match status" value="1"/>
</dbReference>
<feature type="transmembrane region" description="Helical" evidence="6">
    <location>
        <begin position="426"/>
        <end position="446"/>
    </location>
</feature>
<proteinExistence type="inferred from homology"/>
<evidence type="ECO:0000256" key="6">
    <source>
        <dbReference type="SAM" id="Phobius"/>
    </source>
</evidence>
<dbReference type="PANTHER" id="PTHR10783">
    <property type="entry name" value="XENOTROPIC AND POLYTROPIC RETROVIRUS RECEPTOR 1-RELATED"/>
    <property type="match status" value="1"/>
</dbReference>
<dbReference type="PANTHER" id="PTHR10783:SF103">
    <property type="entry name" value="SOLUTE CARRIER FAMILY 53 MEMBER 1"/>
    <property type="match status" value="1"/>
</dbReference>
<feature type="transmembrane region" description="Helical" evidence="6">
    <location>
        <begin position="616"/>
        <end position="635"/>
    </location>
</feature>
<dbReference type="InterPro" id="IPR004331">
    <property type="entry name" value="SPX_dom"/>
</dbReference>
<dbReference type="GO" id="GO:0005886">
    <property type="term" value="C:plasma membrane"/>
    <property type="evidence" value="ECO:0007669"/>
    <property type="project" value="TreeGrafter"/>
</dbReference>
<dbReference type="Proteomes" id="UP000475862">
    <property type="component" value="Unassembled WGS sequence"/>
</dbReference>
<evidence type="ECO:0000256" key="5">
    <source>
        <dbReference type="ARBA" id="ARBA00023136"/>
    </source>
</evidence>
<feature type="domain" description="EXS" evidence="7">
    <location>
        <begin position="545"/>
        <end position="749"/>
    </location>
</feature>
<evidence type="ECO:0000259" key="7">
    <source>
        <dbReference type="PROSITE" id="PS51380"/>
    </source>
</evidence>
<dbReference type="GO" id="GO:0005794">
    <property type="term" value="C:Golgi apparatus"/>
    <property type="evidence" value="ECO:0007669"/>
    <property type="project" value="TreeGrafter"/>
</dbReference>
<evidence type="ECO:0008006" key="11">
    <source>
        <dbReference type="Google" id="ProtNLM"/>
    </source>
</evidence>
<evidence type="ECO:0000259" key="8">
    <source>
        <dbReference type="PROSITE" id="PS51382"/>
    </source>
</evidence>
<dbReference type="GO" id="GO:0016036">
    <property type="term" value="P:cellular response to phosphate starvation"/>
    <property type="evidence" value="ECO:0007669"/>
    <property type="project" value="TreeGrafter"/>
</dbReference>
<accession>A0A6G0TS33</accession>
<keyword evidence="3 6" id="KW-0812">Transmembrane</keyword>
<reference evidence="9 10" key="1">
    <citation type="submission" date="2019-08" db="EMBL/GenBank/DDBJ databases">
        <title>The genome of the soybean aphid Biotype 1, its phylome, world population structure and adaptation to the North American continent.</title>
        <authorList>
            <person name="Giordano R."/>
            <person name="Donthu R.K."/>
            <person name="Hernandez A.G."/>
            <person name="Wright C.L."/>
            <person name="Zimin A.V."/>
        </authorList>
    </citation>
    <scope>NUCLEOTIDE SEQUENCE [LARGE SCALE GENOMIC DNA]</scope>
    <source>
        <tissue evidence="9">Whole aphids</tissue>
    </source>
</reference>
<dbReference type="AlphaFoldDB" id="A0A6G0TS33"/>